<dbReference type="CDD" id="cd12797">
    <property type="entry name" value="M23_peptidase"/>
    <property type="match status" value="1"/>
</dbReference>
<name>A0ABP9VF78_9DEIO</name>
<proteinExistence type="predicted"/>
<protein>
    <recommendedName>
        <fullName evidence="2">LysM domain-containing protein</fullName>
    </recommendedName>
</protein>
<dbReference type="Gene3D" id="2.70.70.10">
    <property type="entry name" value="Glucose Permease (Domain IIA)"/>
    <property type="match status" value="1"/>
</dbReference>
<dbReference type="EMBL" id="BAABRN010000072">
    <property type="protein sequence ID" value="GAA5503882.1"/>
    <property type="molecule type" value="Genomic_DNA"/>
</dbReference>
<comment type="caution">
    <text evidence="3">The sequence shown here is derived from an EMBL/GenBank/DDBJ whole genome shotgun (WGS) entry which is preliminary data.</text>
</comment>
<dbReference type="InterPro" id="IPR036779">
    <property type="entry name" value="LysM_dom_sf"/>
</dbReference>
<dbReference type="Pfam" id="PF01551">
    <property type="entry name" value="Peptidase_M23"/>
    <property type="match status" value="1"/>
</dbReference>
<sequence>MKLRMRLVALLGFFTFNVVSALTVQVQRGDSLSGLASRYGTTVPSILQANPGLNAQKLQAGQRLKIPGASGGQSAVVRTAGIRVSAVLPVQGRVTTAPSSRHVGFDLAARSGTSIRAALGGSVVKSEFDARAGWGWTVVLDHGNGFTTRYSHNSANLVRVGQQVTTGQVIARVGSTGNSTGPHVDFRVYLGGVLVNPYSLYN</sequence>
<accession>A0ABP9VF78</accession>
<reference evidence="3 4" key="1">
    <citation type="submission" date="2024-02" db="EMBL/GenBank/DDBJ databases">
        <title>Deinococcus xinjiangensis NBRC 107630.</title>
        <authorList>
            <person name="Ichikawa N."/>
            <person name="Katano-Makiyama Y."/>
            <person name="Hidaka K."/>
        </authorList>
    </citation>
    <scope>NUCLEOTIDE SEQUENCE [LARGE SCALE GENOMIC DNA]</scope>
    <source>
        <strain evidence="3 4">NBRC 107630</strain>
    </source>
</reference>
<dbReference type="SUPFAM" id="SSF51261">
    <property type="entry name" value="Duplicated hybrid motif"/>
    <property type="match status" value="1"/>
</dbReference>
<dbReference type="Pfam" id="PF01476">
    <property type="entry name" value="LysM"/>
    <property type="match status" value="1"/>
</dbReference>
<gene>
    <name evidence="3" type="ORF">Dxin01_03649</name>
</gene>
<feature type="signal peptide" evidence="1">
    <location>
        <begin position="1"/>
        <end position="21"/>
    </location>
</feature>
<evidence type="ECO:0000313" key="4">
    <source>
        <dbReference type="Proteomes" id="UP001458946"/>
    </source>
</evidence>
<feature type="domain" description="LysM" evidence="2">
    <location>
        <begin position="22"/>
        <end position="66"/>
    </location>
</feature>
<dbReference type="PROSITE" id="PS51782">
    <property type="entry name" value="LYSM"/>
    <property type="match status" value="1"/>
</dbReference>
<dbReference type="InterPro" id="IPR011055">
    <property type="entry name" value="Dup_hybrid_motif"/>
</dbReference>
<evidence type="ECO:0000259" key="2">
    <source>
        <dbReference type="PROSITE" id="PS51782"/>
    </source>
</evidence>
<dbReference type="SUPFAM" id="SSF54106">
    <property type="entry name" value="LysM domain"/>
    <property type="match status" value="1"/>
</dbReference>
<dbReference type="CDD" id="cd00118">
    <property type="entry name" value="LysM"/>
    <property type="match status" value="1"/>
</dbReference>
<dbReference type="PANTHER" id="PTHR21666">
    <property type="entry name" value="PEPTIDASE-RELATED"/>
    <property type="match status" value="1"/>
</dbReference>
<dbReference type="InterPro" id="IPR050570">
    <property type="entry name" value="Cell_wall_metabolism_enzyme"/>
</dbReference>
<dbReference type="SMART" id="SM00257">
    <property type="entry name" value="LysM"/>
    <property type="match status" value="1"/>
</dbReference>
<dbReference type="InterPro" id="IPR018392">
    <property type="entry name" value="LysM"/>
</dbReference>
<dbReference type="Proteomes" id="UP001458946">
    <property type="component" value="Unassembled WGS sequence"/>
</dbReference>
<dbReference type="PANTHER" id="PTHR21666:SF270">
    <property type="entry name" value="MUREIN HYDROLASE ACTIVATOR ENVC"/>
    <property type="match status" value="1"/>
</dbReference>
<dbReference type="Gene3D" id="3.10.350.10">
    <property type="entry name" value="LysM domain"/>
    <property type="match status" value="1"/>
</dbReference>
<dbReference type="InterPro" id="IPR016047">
    <property type="entry name" value="M23ase_b-sheet_dom"/>
</dbReference>
<organism evidence="3 4">
    <name type="scientific">Deinococcus xinjiangensis</name>
    <dbReference type="NCBI Taxonomy" id="457454"/>
    <lineage>
        <taxon>Bacteria</taxon>
        <taxon>Thermotogati</taxon>
        <taxon>Deinococcota</taxon>
        <taxon>Deinococci</taxon>
        <taxon>Deinococcales</taxon>
        <taxon>Deinococcaceae</taxon>
        <taxon>Deinococcus</taxon>
    </lineage>
</organism>
<keyword evidence="4" id="KW-1185">Reference proteome</keyword>
<evidence type="ECO:0000313" key="3">
    <source>
        <dbReference type="EMBL" id="GAA5503882.1"/>
    </source>
</evidence>
<evidence type="ECO:0000256" key="1">
    <source>
        <dbReference type="SAM" id="SignalP"/>
    </source>
</evidence>
<keyword evidence="1" id="KW-0732">Signal</keyword>
<feature type="chain" id="PRO_5047477649" description="LysM domain-containing protein" evidence="1">
    <location>
        <begin position="22"/>
        <end position="202"/>
    </location>
</feature>
<dbReference type="RefSeq" id="WP_353543847.1">
    <property type="nucleotide sequence ID" value="NZ_BAABRN010000072.1"/>
</dbReference>